<evidence type="ECO:0000256" key="5">
    <source>
        <dbReference type="ARBA" id="ARBA00023242"/>
    </source>
</evidence>
<evidence type="ECO:0000256" key="3">
    <source>
        <dbReference type="ARBA" id="ARBA00023125"/>
    </source>
</evidence>
<dbReference type="InterPro" id="IPR003657">
    <property type="entry name" value="WRKY_dom"/>
</dbReference>
<keyword evidence="8" id="KW-1185">Reference proteome</keyword>
<organism evidence="8 9">
    <name type="scientific">Camelina sativa</name>
    <name type="common">False flax</name>
    <name type="synonym">Myagrum sativum</name>
    <dbReference type="NCBI Taxonomy" id="90675"/>
    <lineage>
        <taxon>Eukaryota</taxon>
        <taxon>Viridiplantae</taxon>
        <taxon>Streptophyta</taxon>
        <taxon>Embryophyta</taxon>
        <taxon>Tracheophyta</taxon>
        <taxon>Spermatophyta</taxon>
        <taxon>Magnoliopsida</taxon>
        <taxon>eudicotyledons</taxon>
        <taxon>Gunneridae</taxon>
        <taxon>Pentapetalae</taxon>
        <taxon>rosids</taxon>
        <taxon>malvids</taxon>
        <taxon>Brassicales</taxon>
        <taxon>Brassicaceae</taxon>
        <taxon>Camelineae</taxon>
        <taxon>Camelina</taxon>
    </lineage>
</organism>
<feature type="compositionally biased region" description="Polar residues" evidence="6">
    <location>
        <begin position="247"/>
        <end position="262"/>
    </location>
</feature>
<evidence type="ECO:0000256" key="4">
    <source>
        <dbReference type="ARBA" id="ARBA00023163"/>
    </source>
</evidence>
<keyword evidence="4" id="KW-0804">Transcription</keyword>
<dbReference type="InterPro" id="IPR044810">
    <property type="entry name" value="WRKY_plant"/>
</dbReference>
<dbReference type="RefSeq" id="XP_010516245.1">
    <property type="nucleotide sequence ID" value="XM_010517943.1"/>
</dbReference>
<protein>
    <submittedName>
        <fullName evidence="9">WRKY transcription factor 55-like</fullName>
    </submittedName>
</protein>
<gene>
    <name evidence="9" type="primary">LOC104791935</name>
</gene>
<comment type="subcellular location">
    <subcellularLocation>
        <location evidence="1">Nucleus</location>
    </subcellularLocation>
</comment>
<feature type="region of interest" description="Disordered" evidence="6">
    <location>
        <begin position="243"/>
        <end position="262"/>
    </location>
</feature>
<keyword evidence="3" id="KW-0238">DNA-binding</keyword>
<reference evidence="9" key="2">
    <citation type="submission" date="2025-08" db="UniProtKB">
        <authorList>
            <consortium name="RefSeq"/>
        </authorList>
    </citation>
    <scope>IDENTIFICATION</scope>
    <source>
        <tissue evidence="9">Leaf</tissue>
    </source>
</reference>
<dbReference type="Gene3D" id="2.20.25.80">
    <property type="entry name" value="WRKY domain"/>
    <property type="match status" value="1"/>
</dbReference>
<evidence type="ECO:0000259" key="7">
    <source>
        <dbReference type="PROSITE" id="PS50811"/>
    </source>
</evidence>
<keyword evidence="2" id="KW-0805">Transcription regulation</keyword>
<keyword evidence="5" id="KW-0539">Nucleus</keyword>
<accession>A0ABM0ZIL2</accession>
<dbReference type="PANTHER" id="PTHR31282">
    <property type="entry name" value="WRKY TRANSCRIPTION FACTOR 21-RELATED"/>
    <property type="match status" value="1"/>
</dbReference>
<evidence type="ECO:0000313" key="9">
    <source>
        <dbReference type="RefSeq" id="XP_010516245.1"/>
    </source>
</evidence>
<dbReference type="SUPFAM" id="SSF118290">
    <property type="entry name" value="WRKY DNA-binding domain"/>
    <property type="match status" value="1"/>
</dbReference>
<evidence type="ECO:0000313" key="8">
    <source>
        <dbReference type="Proteomes" id="UP000694864"/>
    </source>
</evidence>
<name>A0ABM0ZIL2_CAMSA</name>
<dbReference type="GeneID" id="104791935"/>
<evidence type="ECO:0000256" key="6">
    <source>
        <dbReference type="SAM" id="MobiDB-lite"/>
    </source>
</evidence>
<dbReference type="Pfam" id="PF03106">
    <property type="entry name" value="WRKY"/>
    <property type="match status" value="1"/>
</dbReference>
<evidence type="ECO:0000256" key="1">
    <source>
        <dbReference type="ARBA" id="ARBA00004123"/>
    </source>
</evidence>
<reference evidence="8" key="1">
    <citation type="journal article" date="2014" name="Nat. Commun.">
        <title>The emerging biofuel crop Camelina sativa retains a highly undifferentiated hexaploid genome structure.</title>
        <authorList>
            <person name="Kagale S."/>
            <person name="Koh C."/>
            <person name="Nixon J."/>
            <person name="Bollina V."/>
            <person name="Clarke W.E."/>
            <person name="Tuteja R."/>
            <person name="Spillane C."/>
            <person name="Robinson S.J."/>
            <person name="Links M.G."/>
            <person name="Clarke C."/>
            <person name="Higgins E.E."/>
            <person name="Huebert T."/>
            <person name="Sharpe A.G."/>
            <person name="Parkin I.A."/>
        </authorList>
    </citation>
    <scope>NUCLEOTIDE SEQUENCE [LARGE SCALE GENOMIC DNA]</scope>
    <source>
        <strain evidence="8">cv. DH55</strain>
    </source>
</reference>
<proteinExistence type="predicted"/>
<dbReference type="Proteomes" id="UP000694864">
    <property type="component" value="Chromosome 6"/>
</dbReference>
<dbReference type="PROSITE" id="PS50811">
    <property type="entry name" value="WRKY"/>
    <property type="match status" value="1"/>
</dbReference>
<dbReference type="SMART" id="SM00774">
    <property type="entry name" value="WRKY"/>
    <property type="match status" value="1"/>
</dbReference>
<sequence length="262" mass="29685">MEEIMTMIFNGINLVKELEFSLSSQEPPESDLSSSLGSISTLFGDANERLTILLAWRNSLPQQEPVRMMDMTMQTEPALTQDHWLRCPVMRTVEAIDTSRPRHQKRRIIGEEETVLVAAVGRMEIPPDDNYTWRKYGQKEILGSTFPRAYYRGTHQKLYKCPAKKQVQRLDEDPYTFRVTYRSSHTCHLTNFPISSAHATTTTANVPAIVNLTEAMIGNMDSVVPLLGEPYFNHHCLVPGDDGDGDTWNSPSQRYDMSSGPS</sequence>
<dbReference type="InterPro" id="IPR036576">
    <property type="entry name" value="WRKY_dom_sf"/>
</dbReference>
<evidence type="ECO:0000256" key="2">
    <source>
        <dbReference type="ARBA" id="ARBA00023015"/>
    </source>
</evidence>
<feature type="domain" description="WRKY" evidence="7">
    <location>
        <begin position="128"/>
        <end position="190"/>
    </location>
</feature>